<evidence type="ECO:0000256" key="4">
    <source>
        <dbReference type="ARBA" id="ARBA00022801"/>
    </source>
</evidence>
<proteinExistence type="predicted"/>
<evidence type="ECO:0000256" key="1">
    <source>
        <dbReference type="ARBA" id="ARBA00022512"/>
    </source>
</evidence>
<feature type="chain" id="PRO_5047513866" description="Gram-positive cocci surface proteins LPxTG domain-containing protein" evidence="8">
    <location>
        <begin position="22"/>
        <end position="723"/>
    </location>
</feature>
<feature type="region of interest" description="Disordered" evidence="6">
    <location>
        <begin position="580"/>
        <end position="693"/>
    </location>
</feature>
<dbReference type="RefSeq" id="WP_316264823.1">
    <property type="nucleotide sequence ID" value="NZ_AP027742.1"/>
</dbReference>
<evidence type="ECO:0000256" key="2">
    <source>
        <dbReference type="ARBA" id="ARBA00022525"/>
    </source>
</evidence>
<organism evidence="10 11">
    <name type="scientific">Claveliimonas bilis</name>
    <dbReference type="NCBI Taxonomy" id="3028070"/>
    <lineage>
        <taxon>Bacteria</taxon>
        <taxon>Bacillati</taxon>
        <taxon>Bacillota</taxon>
        <taxon>Clostridia</taxon>
        <taxon>Lachnospirales</taxon>
        <taxon>Lachnospiraceae</taxon>
        <taxon>Claveliimonas</taxon>
    </lineage>
</organism>
<evidence type="ECO:0000256" key="8">
    <source>
        <dbReference type="SAM" id="SignalP"/>
    </source>
</evidence>
<keyword evidence="1" id="KW-0134">Cell wall</keyword>
<dbReference type="PANTHER" id="PTHR33308">
    <property type="entry name" value="PEPTIDOGLYCAN HYDROLASE FLGJ"/>
    <property type="match status" value="1"/>
</dbReference>
<evidence type="ECO:0000256" key="7">
    <source>
        <dbReference type="SAM" id="Phobius"/>
    </source>
</evidence>
<protein>
    <recommendedName>
        <fullName evidence="9">Gram-positive cocci surface proteins LPxTG domain-containing protein</fullName>
    </recommendedName>
</protein>
<dbReference type="Gene3D" id="2.60.40.3630">
    <property type="match status" value="1"/>
</dbReference>
<dbReference type="Proteomes" id="UP001305815">
    <property type="component" value="Chromosome"/>
</dbReference>
<keyword evidence="7" id="KW-1133">Transmembrane helix</keyword>
<feature type="transmembrane region" description="Helical" evidence="7">
    <location>
        <begin position="698"/>
        <end position="718"/>
    </location>
</feature>
<keyword evidence="2" id="KW-0964">Secreted</keyword>
<feature type="compositionally biased region" description="Polar residues" evidence="6">
    <location>
        <begin position="675"/>
        <end position="686"/>
    </location>
</feature>
<evidence type="ECO:0000256" key="5">
    <source>
        <dbReference type="ARBA" id="ARBA00023088"/>
    </source>
</evidence>
<evidence type="ECO:0000313" key="10">
    <source>
        <dbReference type="EMBL" id="BDZ77789.1"/>
    </source>
</evidence>
<dbReference type="Gene3D" id="1.10.530.10">
    <property type="match status" value="1"/>
</dbReference>
<evidence type="ECO:0000259" key="9">
    <source>
        <dbReference type="PROSITE" id="PS50847"/>
    </source>
</evidence>
<feature type="signal peptide" evidence="8">
    <location>
        <begin position="1"/>
        <end position="21"/>
    </location>
</feature>
<feature type="region of interest" description="Disordered" evidence="6">
    <location>
        <begin position="26"/>
        <end position="84"/>
    </location>
</feature>
<dbReference type="Pfam" id="PF01832">
    <property type="entry name" value="Glucosaminidase"/>
    <property type="match status" value="1"/>
</dbReference>
<evidence type="ECO:0000256" key="6">
    <source>
        <dbReference type="SAM" id="MobiDB-lite"/>
    </source>
</evidence>
<feature type="compositionally biased region" description="Polar residues" evidence="6">
    <location>
        <begin position="638"/>
        <end position="659"/>
    </location>
</feature>
<keyword evidence="7" id="KW-0472">Membrane</keyword>
<feature type="compositionally biased region" description="Polar residues" evidence="6">
    <location>
        <begin position="33"/>
        <end position="50"/>
    </location>
</feature>
<evidence type="ECO:0000313" key="11">
    <source>
        <dbReference type="Proteomes" id="UP001305815"/>
    </source>
</evidence>
<evidence type="ECO:0000256" key="3">
    <source>
        <dbReference type="ARBA" id="ARBA00022729"/>
    </source>
</evidence>
<accession>A0ABN6Z320</accession>
<keyword evidence="4" id="KW-0378">Hydrolase</keyword>
<dbReference type="PANTHER" id="PTHR33308:SF9">
    <property type="entry name" value="PEPTIDOGLYCAN HYDROLASE FLGJ"/>
    <property type="match status" value="1"/>
</dbReference>
<gene>
    <name evidence="10" type="ORF">Lac1_19720</name>
</gene>
<dbReference type="InterPro" id="IPR002901">
    <property type="entry name" value="MGlyc_endo_b_GlcNAc-like_dom"/>
</dbReference>
<sequence length="723" mass="76134">MKKGKLLIPMLFMCMVLTAVPAMKSNAEDAEGEQTSSELQDENSQSQESVTAMDENGNITEVGDSDGVVEDEGSNARARSSSPMIVNFNTKSNETTSYTEDGTGKAGYVNGDYGADAAYLGTSNGKVKFMMSGVIGWVDESEVQVISLDAVEVVSGYEVEDGRLLHCIVYDMTTPGYRSRLDNGEAPSYLTSGQKYYSYDGHYFYTDYETMISDYQNNTRSHSVNPDQPYYNYYQYLPLRSQTLYSGDSLNTMIAAKVSGSSKMSGTGSDFVNAQEAYGVNALLMVSIAGNESAWGTSSIASGKNNLFGLNAVDASPGESADTFSSVQACIEDFACGWMSQSYLDPSSSTYSGGFLGNKGSGLNVKYASDPYWGEKAANIAYNLDQAAGSQDCGSYTIGIKDTLASSHNTVNVRQESNTSSTVLYQTGTSANYAVLILDSNSTNGFYRIQSDAVLNADRTSVASAGEYSFDSMYAYISADYVTVVNTGTVSAEDPVTKTLQSIYIAAAPSKTEYSEGETFDPSGISVRAVWSDGTETDVSGEITYSQEALTTADTEVQLQYTSGEVTVSAVQSITVKAAADDGSGTDDSADTSDGNGTDDSADTSDGSGTNDSADTSDGSGTNDSSDTSDGSETNDSVDTSNGTGTNDSADVNSGSVTEAPSEANDGTDTKKAETASQEGQNSNVRQAAPRTGDTSSVGIWIALAAAAVIIIIATVVIKKRKK</sequence>
<feature type="domain" description="Gram-positive cocci surface proteins LPxTG" evidence="9">
    <location>
        <begin position="689"/>
        <end position="723"/>
    </location>
</feature>
<feature type="compositionally biased region" description="Acidic residues" evidence="6">
    <location>
        <begin position="63"/>
        <end position="73"/>
    </location>
</feature>
<keyword evidence="5" id="KW-0572">Peptidoglycan-anchor</keyword>
<dbReference type="InterPro" id="IPR051056">
    <property type="entry name" value="Glycosyl_Hydrolase_73"/>
</dbReference>
<keyword evidence="7" id="KW-0812">Transmembrane</keyword>
<dbReference type="SMART" id="SM00047">
    <property type="entry name" value="LYZ2"/>
    <property type="match status" value="1"/>
</dbReference>
<dbReference type="InterPro" id="IPR019931">
    <property type="entry name" value="LPXTG_anchor"/>
</dbReference>
<name>A0ABN6Z320_9FIRM</name>
<dbReference type="PROSITE" id="PS50847">
    <property type="entry name" value="GRAM_POS_ANCHORING"/>
    <property type="match status" value="1"/>
</dbReference>
<keyword evidence="11" id="KW-1185">Reference proteome</keyword>
<feature type="compositionally biased region" description="Low complexity" evidence="6">
    <location>
        <begin position="592"/>
        <end position="637"/>
    </location>
</feature>
<reference evidence="11" key="1">
    <citation type="journal article" date="2023" name="Int. J. Syst. Evol. Microbiol.">
        <title>Claveliimonas bilis gen. nov., sp. nov., deoxycholic acid-producing bacteria isolated from human faeces, and reclassification of Sellimonas monacensis Zenner et al. 2021 as Claveliimonas monacensis comb. nov.</title>
        <authorList>
            <person name="Hisatomi A."/>
            <person name="Kastawa N.W.E.P.G."/>
            <person name="Song I."/>
            <person name="Ohkuma M."/>
            <person name="Fukiya S."/>
            <person name="Sakamoto M."/>
        </authorList>
    </citation>
    <scope>NUCLEOTIDE SEQUENCE [LARGE SCALE GENOMIC DNA]</scope>
    <source>
        <strain evidence="11">12BBH14</strain>
    </source>
</reference>
<keyword evidence="3 8" id="KW-0732">Signal</keyword>
<dbReference type="EMBL" id="AP027742">
    <property type="protein sequence ID" value="BDZ77789.1"/>
    <property type="molecule type" value="Genomic_DNA"/>
</dbReference>